<name>A0ABX5EG71_9MICO</name>
<dbReference type="Proteomes" id="UP000239895">
    <property type="component" value="Unassembled WGS sequence"/>
</dbReference>
<comment type="subcellular location">
    <subcellularLocation>
        <location evidence="1">Cell membrane</location>
    </subcellularLocation>
</comment>
<dbReference type="CDD" id="cd00761">
    <property type="entry name" value="Glyco_tranf_GTA_type"/>
    <property type="match status" value="1"/>
</dbReference>
<accession>A0ABX5EG71</accession>
<dbReference type="Pfam" id="PF00535">
    <property type="entry name" value="Glycos_transf_2"/>
    <property type="match status" value="1"/>
</dbReference>
<comment type="similarity">
    <text evidence="8">Belongs to the glycosyltransferase 2 family. CrtQ subfamily.</text>
</comment>
<evidence type="ECO:0000256" key="2">
    <source>
        <dbReference type="ARBA" id="ARBA00022475"/>
    </source>
</evidence>
<dbReference type="RefSeq" id="WP_106266395.1">
    <property type="nucleotide sequence ID" value="NZ_PVTX01000003.1"/>
</dbReference>
<dbReference type="EMBL" id="PVTX01000003">
    <property type="protein sequence ID" value="PRZ08348.1"/>
    <property type="molecule type" value="Genomic_DNA"/>
</dbReference>
<feature type="domain" description="Glycosyltransferase 2-like" evidence="10">
    <location>
        <begin position="10"/>
        <end position="118"/>
    </location>
</feature>
<evidence type="ECO:0000313" key="12">
    <source>
        <dbReference type="Proteomes" id="UP000239895"/>
    </source>
</evidence>
<comment type="caution">
    <text evidence="11">The sequence shown here is derived from an EMBL/GenBank/DDBJ whole genome shotgun (WGS) entry which is preliminary data.</text>
</comment>
<comment type="function">
    <text evidence="6">Catalyzes the glycosylation of 4,4'-diaponeurosporenoate, i.e. the esterification of glucose at the C1'' position with the carboxyl group of 4,4'-diaponeurosporenic acid, to form glycosyl-4,4'-diaponeurosporenoate. This is a step in the biosynthesis of staphyloxanthin, an orange pigment present in most staphylococci strains.</text>
</comment>
<protein>
    <recommendedName>
        <fullName evidence="9">4,4'-diaponeurosporenoate glycosyltransferase</fullName>
    </recommendedName>
</protein>
<evidence type="ECO:0000256" key="3">
    <source>
        <dbReference type="ARBA" id="ARBA00022676"/>
    </source>
</evidence>
<evidence type="ECO:0000313" key="11">
    <source>
        <dbReference type="EMBL" id="PRZ08348.1"/>
    </source>
</evidence>
<dbReference type="InterPro" id="IPR029044">
    <property type="entry name" value="Nucleotide-diphossugar_trans"/>
</dbReference>
<comment type="pathway">
    <text evidence="7">Carotenoid biosynthesis; staphyloxanthin biosynthesis; staphyloxanthin from farnesyl diphosphate: step 4/5.</text>
</comment>
<evidence type="ECO:0000256" key="8">
    <source>
        <dbReference type="ARBA" id="ARBA00038120"/>
    </source>
</evidence>
<evidence type="ECO:0000256" key="4">
    <source>
        <dbReference type="ARBA" id="ARBA00022679"/>
    </source>
</evidence>
<keyword evidence="4 11" id="KW-0808">Transferase</keyword>
<keyword evidence="2" id="KW-1003">Cell membrane</keyword>
<organism evidence="11 12">
    <name type="scientific">Isoptericola halotolerans</name>
    <dbReference type="NCBI Taxonomy" id="300560"/>
    <lineage>
        <taxon>Bacteria</taxon>
        <taxon>Bacillati</taxon>
        <taxon>Actinomycetota</taxon>
        <taxon>Actinomycetes</taxon>
        <taxon>Micrococcales</taxon>
        <taxon>Promicromonosporaceae</taxon>
        <taxon>Isoptericola</taxon>
    </lineage>
</organism>
<reference evidence="11 12" key="1">
    <citation type="submission" date="2018-03" db="EMBL/GenBank/DDBJ databases">
        <title>Comparative analysis of microorganisms from saline springs in Andes Mountain Range, Colombia.</title>
        <authorList>
            <person name="Rubin E."/>
        </authorList>
    </citation>
    <scope>NUCLEOTIDE SEQUENCE [LARGE SCALE GENOMIC DNA]</scope>
    <source>
        <strain evidence="11 12">CG 23</strain>
    </source>
</reference>
<evidence type="ECO:0000256" key="9">
    <source>
        <dbReference type="ARBA" id="ARBA00040345"/>
    </source>
</evidence>
<evidence type="ECO:0000256" key="5">
    <source>
        <dbReference type="ARBA" id="ARBA00023136"/>
    </source>
</evidence>
<sequence length="252" mass="28092">MSGGARPTVSVVIPARDDADELDRCLALLAGQSVSPLEVVVVDNASRDTTAQVARRWGAVVVPEPRRGIPAAAAAGYDAARGDVIARLDADSRPGPHWVRSVADAMGDPTLDAVTGTGTFTDLRHGGRLACRLYLGLYYACSRMALGHTALWGSSMAVRRTTWWAVRDVVERHDPEVHDDMDLAFALGPRRRVVHDRRLHVGVSARSLRAGRRRRLLRAWNTLRSNWAAAPPWDRWWDRWWHRLRGTRPRGY</sequence>
<evidence type="ECO:0000259" key="10">
    <source>
        <dbReference type="Pfam" id="PF00535"/>
    </source>
</evidence>
<dbReference type="GO" id="GO:0016740">
    <property type="term" value="F:transferase activity"/>
    <property type="evidence" value="ECO:0007669"/>
    <property type="project" value="UniProtKB-KW"/>
</dbReference>
<gene>
    <name evidence="11" type="ORF">BCL65_103278</name>
</gene>
<evidence type="ECO:0000256" key="6">
    <source>
        <dbReference type="ARBA" id="ARBA00037281"/>
    </source>
</evidence>
<proteinExistence type="inferred from homology"/>
<evidence type="ECO:0000256" key="7">
    <source>
        <dbReference type="ARBA" id="ARBA00037904"/>
    </source>
</evidence>
<keyword evidence="5" id="KW-0472">Membrane</keyword>
<keyword evidence="3" id="KW-0328">Glycosyltransferase</keyword>
<keyword evidence="12" id="KW-1185">Reference proteome</keyword>
<dbReference type="PANTHER" id="PTHR43646:SF2">
    <property type="entry name" value="GLYCOSYLTRANSFERASE 2-LIKE DOMAIN-CONTAINING PROTEIN"/>
    <property type="match status" value="1"/>
</dbReference>
<dbReference type="Gene3D" id="3.90.550.10">
    <property type="entry name" value="Spore Coat Polysaccharide Biosynthesis Protein SpsA, Chain A"/>
    <property type="match status" value="1"/>
</dbReference>
<dbReference type="InterPro" id="IPR001173">
    <property type="entry name" value="Glyco_trans_2-like"/>
</dbReference>
<dbReference type="SUPFAM" id="SSF53448">
    <property type="entry name" value="Nucleotide-diphospho-sugar transferases"/>
    <property type="match status" value="1"/>
</dbReference>
<dbReference type="PANTHER" id="PTHR43646">
    <property type="entry name" value="GLYCOSYLTRANSFERASE"/>
    <property type="match status" value="1"/>
</dbReference>
<evidence type="ECO:0000256" key="1">
    <source>
        <dbReference type="ARBA" id="ARBA00004236"/>
    </source>
</evidence>